<dbReference type="SUPFAM" id="SSF48371">
    <property type="entry name" value="ARM repeat"/>
    <property type="match status" value="1"/>
</dbReference>
<dbReference type="InterPro" id="IPR016024">
    <property type="entry name" value="ARM-type_fold"/>
</dbReference>
<evidence type="ECO:0000313" key="3">
    <source>
        <dbReference type="Proteomes" id="UP001281761"/>
    </source>
</evidence>
<dbReference type="Proteomes" id="UP001281761">
    <property type="component" value="Unassembled WGS sequence"/>
</dbReference>
<gene>
    <name evidence="2" type="ORF">BLNAU_22954</name>
</gene>
<feature type="compositionally biased region" description="Basic and acidic residues" evidence="1">
    <location>
        <begin position="115"/>
        <end position="134"/>
    </location>
</feature>
<reference evidence="2 3" key="1">
    <citation type="journal article" date="2022" name="bioRxiv">
        <title>Genomics of Preaxostyla Flagellates Illuminates Evolutionary Transitions and the Path Towards Mitochondrial Loss.</title>
        <authorList>
            <person name="Novak L.V.F."/>
            <person name="Treitli S.C."/>
            <person name="Pyrih J."/>
            <person name="Halakuc P."/>
            <person name="Pipaliya S.V."/>
            <person name="Vacek V."/>
            <person name="Brzon O."/>
            <person name="Soukal P."/>
            <person name="Eme L."/>
            <person name="Dacks J.B."/>
            <person name="Karnkowska A."/>
            <person name="Elias M."/>
            <person name="Hampl V."/>
        </authorList>
    </citation>
    <scope>NUCLEOTIDE SEQUENCE [LARGE SCALE GENOMIC DNA]</scope>
    <source>
        <strain evidence="2">NAU3</strain>
        <tissue evidence="2">Gut</tissue>
    </source>
</reference>
<comment type="caution">
    <text evidence="2">The sequence shown here is derived from an EMBL/GenBank/DDBJ whole genome shotgun (WGS) entry which is preliminary data.</text>
</comment>
<accession>A0ABQ9WUN4</accession>
<feature type="compositionally biased region" description="Basic residues" evidence="1">
    <location>
        <begin position="27"/>
        <end position="41"/>
    </location>
</feature>
<feature type="region of interest" description="Disordered" evidence="1">
    <location>
        <begin position="111"/>
        <end position="144"/>
    </location>
</feature>
<sequence>MCPVGEVVDGNGTRPDGDVSGQTDCRRTRRRPKLRRGRPHTPNHINLVTKCRQPSIRRCGRRSDTATCSIPAVVGVTPLQTLHSTRVRLAIIREGHFLLGEGPYLPTQVQVVPDSSREQRREGGERRRVEGKEEREEDDREQSVVNGDLSPRVLRCPARWNLSNISSLLEGLQCDDEGILVDTLRTLQKVASGCCSCMESLCFEPEIVHSLFLQHEDLIKSTFMKIGKSSPPSAVLLALARISLFPHLRIASISVYTLYCVVKRSPSAITLLPSPIFPSSSSYLQYSGVSFLDALTMKLRIVFSEFQTNLPTDLSHLPKYVQITKDDPFVVTRSIRFCDHSCDIPFFILDADSPIEVHSEIIRELILFVKEALPTILTNISTIDTLIASLPSDSSLTTPLGSGVNYQIIDSLKQLRNQCEVFVRNRWMCFVDLTCIIADPHKSSFQTIILDDPSFPDLILNCLKLNHKDVRLNILISITNIVIDFPSMKEPFLTANLVELVEYEMRTMIEMKAEEYFKRVFRSMLNRTSEWNRDKRERQKRREVRLREEGWDDAFELRVVGIEVDTIQNIQDDAKTFRAQQAFNSDRL</sequence>
<dbReference type="EMBL" id="JARBJD010000432">
    <property type="protein sequence ID" value="KAK2942131.1"/>
    <property type="molecule type" value="Genomic_DNA"/>
</dbReference>
<evidence type="ECO:0000313" key="2">
    <source>
        <dbReference type="EMBL" id="KAK2942131.1"/>
    </source>
</evidence>
<organism evidence="2 3">
    <name type="scientific">Blattamonas nauphoetae</name>
    <dbReference type="NCBI Taxonomy" id="2049346"/>
    <lineage>
        <taxon>Eukaryota</taxon>
        <taxon>Metamonada</taxon>
        <taxon>Preaxostyla</taxon>
        <taxon>Oxymonadida</taxon>
        <taxon>Blattamonas</taxon>
    </lineage>
</organism>
<proteinExistence type="predicted"/>
<evidence type="ECO:0000256" key="1">
    <source>
        <dbReference type="SAM" id="MobiDB-lite"/>
    </source>
</evidence>
<keyword evidence="3" id="KW-1185">Reference proteome</keyword>
<feature type="region of interest" description="Disordered" evidence="1">
    <location>
        <begin position="1"/>
        <end position="43"/>
    </location>
</feature>
<name>A0ABQ9WUN4_9EUKA</name>
<protein>
    <submittedName>
        <fullName evidence="2">Uncharacterized protein</fullName>
    </submittedName>
</protein>